<dbReference type="AlphaFoldDB" id="A0AAW1JDM6"/>
<name>A0AAW1JDM6_POPJA</name>
<comment type="caution">
    <text evidence="1">The sequence shown here is derived from an EMBL/GenBank/DDBJ whole genome shotgun (WGS) entry which is preliminary data.</text>
</comment>
<reference evidence="1 2" key="1">
    <citation type="journal article" date="2024" name="BMC Genomics">
        <title>De novo assembly and annotation of Popillia japonica's genome with initial clues to its potential as an invasive pest.</title>
        <authorList>
            <person name="Cucini C."/>
            <person name="Boschi S."/>
            <person name="Funari R."/>
            <person name="Cardaioli E."/>
            <person name="Iannotti N."/>
            <person name="Marturano G."/>
            <person name="Paoli F."/>
            <person name="Bruttini M."/>
            <person name="Carapelli A."/>
            <person name="Frati F."/>
            <person name="Nardi F."/>
        </authorList>
    </citation>
    <scope>NUCLEOTIDE SEQUENCE [LARGE SCALE GENOMIC DNA]</scope>
    <source>
        <strain evidence="1">DMR45628</strain>
    </source>
</reference>
<protein>
    <recommendedName>
        <fullName evidence="3">VWFA domain-containing protein</fullName>
    </recommendedName>
</protein>
<dbReference type="Proteomes" id="UP001458880">
    <property type="component" value="Unassembled WGS sequence"/>
</dbReference>
<proteinExistence type="predicted"/>
<dbReference type="EMBL" id="JASPKY010000421">
    <property type="protein sequence ID" value="KAK9701122.1"/>
    <property type="molecule type" value="Genomic_DNA"/>
</dbReference>
<sequence length="177" mass="19891">MSSQGPKEELLGLLPLSGQTRGEDITNAVQNCLEDNKIDLNKIVAIATDGAQNEFVNRVEQFKTSKATLAFIVNPLNTNSYQIHIEPFGIDTGSKALWNGTFTQLKSKLEELEAQKCMYVTQQKWTALEDIQRVEALIFDAWNSLSDYYSKVKKLAFGVRTILRSTSQASVLLHEYN</sequence>
<evidence type="ECO:0000313" key="1">
    <source>
        <dbReference type="EMBL" id="KAK9701122.1"/>
    </source>
</evidence>
<gene>
    <name evidence="1" type="ORF">QE152_g30801</name>
</gene>
<dbReference type="PANTHER" id="PTHR45913:SF5">
    <property type="entry name" value="GENERAL TRANSCRIPTION FACTOR II-I REPEAT DOMAIN-CONTAINING PROTEIN 2A-LIKE PROTEIN"/>
    <property type="match status" value="1"/>
</dbReference>
<accession>A0AAW1JDM6</accession>
<dbReference type="PANTHER" id="PTHR45913">
    <property type="entry name" value="EPM2A-INTERACTING PROTEIN 1"/>
    <property type="match status" value="1"/>
</dbReference>
<keyword evidence="2" id="KW-1185">Reference proteome</keyword>
<evidence type="ECO:0000313" key="2">
    <source>
        <dbReference type="Proteomes" id="UP001458880"/>
    </source>
</evidence>
<evidence type="ECO:0008006" key="3">
    <source>
        <dbReference type="Google" id="ProtNLM"/>
    </source>
</evidence>
<organism evidence="1 2">
    <name type="scientific">Popillia japonica</name>
    <name type="common">Japanese beetle</name>
    <dbReference type="NCBI Taxonomy" id="7064"/>
    <lineage>
        <taxon>Eukaryota</taxon>
        <taxon>Metazoa</taxon>
        <taxon>Ecdysozoa</taxon>
        <taxon>Arthropoda</taxon>
        <taxon>Hexapoda</taxon>
        <taxon>Insecta</taxon>
        <taxon>Pterygota</taxon>
        <taxon>Neoptera</taxon>
        <taxon>Endopterygota</taxon>
        <taxon>Coleoptera</taxon>
        <taxon>Polyphaga</taxon>
        <taxon>Scarabaeiformia</taxon>
        <taxon>Scarabaeidae</taxon>
        <taxon>Rutelinae</taxon>
        <taxon>Popillia</taxon>
    </lineage>
</organism>